<dbReference type="SUPFAM" id="SSF52540">
    <property type="entry name" value="P-loop containing nucleoside triphosphate hydrolases"/>
    <property type="match status" value="2"/>
</dbReference>
<accession>A0A6N4WES5</accession>
<dbReference type="RefSeq" id="WP_246224417.1">
    <property type="nucleotide sequence ID" value="NZ_AP022620.1"/>
</dbReference>
<keyword evidence="3" id="KW-0813">Transport</keyword>
<dbReference type="AlphaFoldDB" id="A0A6N4WES5"/>
<dbReference type="InterPro" id="IPR050388">
    <property type="entry name" value="ABC_Ni/Peptide_Import"/>
</dbReference>
<keyword evidence="7" id="KW-0472">Membrane</keyword>
<dbReference type="NCBIfam" id="TIGR01727">
    <property type="entry name" value="oligo_HPY"/>
    <property type="match status" value="2"/>
</dbReference>
<dbReference type="Proteomes" id="UP000467249">
    <property type="component" value="Chromosome"/>
</dbReference>
<dbReference type="GO" id="GO:0015833">
    <property type="term" value="P:peptide transport"/>
    <property type="evidence" value="ECO:0007669"/>
    <property type="project" value="InterPro"/>
</dbReference>
<proteinExistence type="inferred from homology"/>
<dbReference type="GO" id="GO:0016887">
    <property type="term" value="F:ATP hydrolysis activity"/>
    <property type="evidence" value="ECO:0007669"/>
    <property type="project" value="InterPro"/>
</dbReference>
<dbReference type="InterPro" id="IPR003593">
    <property type="entry name" value="AAA+_ATPase"/>
</dbReference>
<protein>
    <submittedName>
        <fullName evidence="9">ABC transporter ATP-binding protein</fullName>
    </submittedName>
</protein>
<dbReference type="FunFam" id="3.40.50.300:FF:000016">
    <property type="entry name" value="Oligopeptide ABC transporter ATP-binding component"/>
    <property type="match status" value="1"/>
</dbReference>
<evidence type="ECO:0000256" key="3">
    <source>
        <dbReference type="ARBA" id="ARBA00022448"/>
    </source>
</evidence>
<evidence type="ECO:0000313" key="9">
    <source>
        <dbReference type="EMBL" id="BBZ78677.1"/>
    </source>
</evidence>
<evidence type="ECO:0000313" key="10">
    <source>
        <dbReference type="Proteomes" id="UP000467249"/>
    </source>
</evidence>
<dbReference type="Pfam" id="PF00005">
    <property type="entry name" value="ABC_tran"/>
    <property type="match status" value="2"/>
</dbReference>
<keyword evidence="6 9" id="KW-0067">ATP-binding</keyword>
<gene>
    <name evidence="9" type="ORF">MANY_40140</name>
</gene>
<keyword evidence="4" id="KW-1003">Cell membrane</keyword>
<feature type="domain" description="ABC transporter" evidence="8">
    <location>
        <begin position="367"/>
        <end position="598"/>
    </location>
</feature>
<comment type="similarity">
    <text evidence="2">Belongs to the ABC transporter superfamily.</text>
</comment>
<dbReference type="InterPro" id="IPR013563">
    <property type="entry name" value="Oligopep_ABC_C"/>
</dbReference>
<dbReference type="GO" id="GO:0005886">
    <property type="term" value="C:plasma membrane"/>
    <property type="evidence" value="ECO:0007669"/>
    <property type="project" value="UniProtKB-SubCell"/>
</dbReference>
<dbReference type="InterPro" id="IPR003439">
    <property type="entry name" value="ABC_transporter-like_ATP-bd"/>
</dbReference>
<reference evidence="9 10" key="1">
    <citation type="journal article" date="2019" name="Emerg. Microbes Infect.">
        <title>Comprehensive subspecies identification of 175 nontuberculous mycobacteria species based on 7547 genomic profiles.</title>
        <authorList>
            <person name="Matsumoto Y."/>
            <person name="Kinjo T."/>
            <person name="Motooka D."/>
            <person name="Nabeya D."/>
            <person name="Jung N."/>
            <person name="Uechi K."/>
            <person name="Horii T."/>
            <person name="Iida T."/>
            <person name="Fujita J."/>
            <person name="Nakamura S."/>
        </authorList>
    </citation>
    <scope>NUCLEOTIDE SEQUENCE [LARGE SCALE GENOMIC DNA]</scope>
    <source>
        <strain evidence="9 10">JCM 30275</strain>
    </source>
</reference>
<name>A0A6N4WES5_9MYCO</name>
<evidence type="ECO:0000256" key="4">
    <source>
        <dbReference type="ARBA" id="ARBA00022475"/>
    </source>
</evidence>
<dbReference type="SMART" id="SM00382">
    <property type="entry name" value="AAA"/>
    <property type="match status" value="2"/>
</dbReference>
<dbReference type="PANTHER" id="PTHR43297">
    <property type="entry name" value="OLIGOPEPTIDE TRANSPORT ATP-BINDING PROTEIN APPD"/>
    <property type="match status" value="1"/>
</dbReference>
<sequence length="672" mass="71665">MMSHDSDDLRVNTGADDVNPTNVAVRDLRVRLTRNGREAEVLRGVDFTIGRGEIIGLVGESGSGKSVFGNTLLGLLPESARPELTGSAVVAGTDMVSASAAARRRCRAGHLGAVFQDPMTSLDPTMKVGDQVAEAAGSREAAVALLREVQIPDPEQRMHRYPHELSGGLRQRVMIAMAVARRPSLVIADEPTTALDVTVQAQVLALLARLRDELGCSILLITHDLGVAAQISTRLAVMYAGRIVEEGPTHEVLNSPSHPYTVSLLRSRLSLDTRRDRPLPALAGGAPDPANLPAGCAFAPRCALVHETCHGQIPNLLVLNEAHRVACYADAAAVADRARADLAADTDQGEDVPTPSATTQAAPIVAARNLEVAFRQRRQRGRRRAPFRALRGVDLDLVGGECLAIVGESGSGKSTLLRVLAGLTPYTGQLERDISTPTQMVFQDSGSSLTPWLTVGSMLRERLRHHGVNAAECKAQSYAALERTGLPHSVYDARPHELSGGQRQRVALARATVVPPSILLCDEPTSALDVSLAATVLNLIAELRRQFAITVVFVTHDLAVARVVADRVAVMYLGRIVEIGAAEDIIRDPQHPYTQALIASVPHVGACAPPVRGEPASPTSPPDGCEYHPRCPVASEACSDPALELRLGLPPSWESLPDRATRRVACLHPGAQ</sequence>
<keyword evidence="5" id="KW-0547">Nucleotide-binding</keyword>
<dbReference type="PROSITE" id="PS50893">
    <property type="entry name" value="ABC_TRANSPORTER_2"/>
    <property type="match status" value="2"/>
</dbReference>
<dbReference type="CDD" id="cd03257">
    <property type="entry name" value="ABC_NikE_OppD_transporters"/>
    <property type="match status" value="2"/>
</dbReference>
<evidence type="ECO:0000256" key="7">
    <source>
        <dbReference type="ARBA" id="ARBA00023136"/>
    </source>
</evidence>
<dbReference type="EMBL" id="AP022620">
    <property type="protein sequence ID" value="BBZ78677.1"/>
    <property type="molecule type" value="Genomic_DNA"/>
</dbReference>
<dbReference type="InterPro" id="IPR017871">
    <property type="entry name" value="ABC_transporter-like_CS"/>
</dbReference>
<evidence type="ECO:0000256" key="5">
    <source>
        <dbReference type="ARBA" id="ARBA00022741"/>
    </source>
</evidence>
<feature type="domain" description="ABC transporter" evidence="8">
    <location>
        <begin position="25"/>
        <end position="265"/>
    </location>
</feature>
<organism evidence="9 10">
    <name type="scientific">Mycolicibacterium anyangense</name>
    <dbReference type="NCBI Taxonomy" id="1431246"/>
    <lineage>
        <taxon>Bacteria</taxon>
        <taxon>Bacillati</taxon>
        <taxon>Actinomycetota</taxon>
        <taxon>Actinomycetes</taxon>
        <taxon>Mycobacteriales</taxon>
        <taxon>Mycobacteriaceae</taxon>
        <taxon>Mycolicibacterium</taxon>
    </lineage>
</organism>
<dbReference type="PANTHER" id="PTHR43297:SF2">
    <property type="entry name" value="DIPEPTIDE TRANSPORT ATP-BINDING PROTEIN DPPD"/>
    <property type="match status" value="1"/>
</dbReference>
<dbReference type="Gene3D" id="3.40.50.300">
    <property type="entry name" value="P-loop containing nucleotide triphosphate hydrolases"/>
    <property type="match status" value="2"/>
</dbReference>
<dbReference type="KEGG" id="many:MANY_40140"/>
<keyword evidence="10" id="KW-1185">Reference proteome</keyword>
<dbReference type="InterPro" id="IPR027417">
    <property type="entry name" value="P-loop_NTPase"/>
</dbReference>
<evidence type="ECO:0000256" key="1">
    <source>
        <dbReference type="ARBA" id="ARBA00004202"/>
    </source>
</evidence>
<dbReference type="Pfam" id="PF08352">
    <property type="entry name" value="oligo_HPY"/>
    <property type="match status" value="2"/>
</dbReference>
<dbReference type="NCBIfam" id="NF008453">
    <property type="entry name" value="PRK11308.1"/>
    <property type="match status" value="2"/>
</dbReference>
<comment type="subcellular location">
    <subcellularLocation>
        <location evidence="1">Cell membrane</location>
        <topology evidence="1">Peripheral membrane protein</topology>
    </subcellularLocation>
</comment>
<evidence type="ECO:0000256" key="6">
    <source>
        <dbReference type="ARBA" id="ARBA00022840"/>
    </source>
</evidence>
<dbReference type="PROSITE" id="PS00211">
    <property type="entry name" value="ABC_TRANSPORTER_1"/>
    <property type="match status" value="1"/>
</dbReference>
<evidence type="ECO:0000256" key="2">
    <source>
        <dbReference type="ARBA" id="ARBA00005417"/>
    </source>
</evidence>
<evidence type="ECO:0000259" key="8">
    <source>
        <dbReference type="PROSITE" id="PS50893"/>
    </source>
</evidence>
<dbReference type="GO" id="GO:0005524">
    <property type="term" value="F:ATP binding"/>
    <property type="evidence" value="ECO:0007669"/>
    <property type="project" value="UniProtKB-KW"/>
</dbReference>